<proteinExistence type="predicted"/>
<protein>
    <submittedName>
        <fullName evidence="1">Uncharacterized protein</fullName>
    </submittedName>
</protein>
<name>A0A6A7RTQ4_9PROT</name>
<sequence length="87" mass="9377">MLNSKHVYDAASKWIAAMIATLGCPPCWSSGATIAGKADGDEAMARKHRRASMTAGKAHVEGRQQVGGRSLILGNRGLPARFWRWLA</sequence>
<gene>
    <name evidence="1" type="ORF">CRU78_08050</name>
</gene>
<dbReference type="Proteomes" id="UP000342300">
    <property type="component" value="Unassembled WGS sequence"/>
</dbReference>
<reference evidence="1 2" key="1">
    <citation type="submission" date="2017-09" db="EMBL/GenBank/DDBJ databases">
        <title>Metagenomic Analysis Reveals Denitrifying Candidatus Accumulibacter and Flanking Population as a Source of N2O.</title>
        <authorList>
            <person name="Gao H."/>
            <person name="Mao Y."/>
            <person name="Zhao X."/>
            <person name="Liu W.-T."/>
            <person name="Zhang T."/>
            <person name="Wells G."/>
        </authorList>
    </citation>
    <scope>NUCLEOTIDE SEQUENCE [LARGE SCALE GENOMIC DNA]</scope>
    <source>
        <strain evidence="1">CANDO_2_IC</strain>
    </source>
</reference>
<dbReference type="PROSITE" id="PS51257">
    <property type="entry name" value="PROKAR_LIPOPROTEIN"/>
    <property type="match status" value="1"/>
</dbReference>
<dbReference type="AlphaFoldDB" id="A0A6A7RTQ4"/>
<comment type="caution">
    <text evidence="1">The sequence shown here is derived from an EMBL/GenBank/DDBJ whole genome shotgun (WGS) entry which is preliminary data.</text>
</comment>
<evidence type="ECO:0000313" key="2">
    <source>
        <dbReference type="Proteomes" id="UP000342300"/>
    </source>
</evidence>
<organism evidence="1 2">
    <name type="scientific">Candidatus Accumulibacter phosphatis</name>
    <dbReference type="NCBI Taxonomy" id="327160"/>
    <lineage>
        <taxon>Bacteria</taxon>
        <taxon>Pseudomonadati</taxon>
        <taxon>Pseudomonadota</taxon>
        <taxon>Betaproteobacteria</taxon>
        <taxon>Candidatus Accumulibacter</taxon>
    </lineage>
</organism>
<dbReference type="EMBL" id="PDHS01000172">
    <property type="protein sequence ID" value="MQM30480.1"/>
    <property type="molecule type" value="Genomic_DNA"/>
</dbReference>
<evidence type="ECO:0000313" key="1">
    <source>
        <dbReference type="EMBL" id="MQM30480.1"/>
    </source>
</evidence>
<accession>A0A6A7RTQ4</accession>